<evidence type="ECO:0000313" key="1">
    <source>
        <dbReference type="EMBL" id="MFC3764365.1"/>
    </source>
</evidence>
<dbReference type="Proteomes" id="UP001595699">
    <property type="component" value="Unassembled WGS sequence"/>
</dbReference>
<keyword evidence="2" id="KW-1185">Reference proteome</keyword>
<organism evidence="1 2">
    <name type="scientific">Tenggerimyces flavus</name>
    <dbReference type="NCBI Taxonomy" id="1708749"/>
    <lineage>
        <taxon>Bacteria</taxon>
        <taxon>Bacillati</taxon>
        <taxon>Actinomycetota</taxon>
        <taxon>Actinomycetes</taxon>
        <taxon>Propionibacteriales</taxon>
        <taxon>Nocardioidaceae</taxon>
        <taxon>Tenggerimyces</taxon>
    </lineage>
</organism>
<gene>
    <name evidence="1" type="ORF">ACFOUW_26255</name>
</gene>
<reference evidence="2" key="1">
    <citation type="journal article" date="2019" name="Int. J. Syst. Evol. Microbiol.">
        <title>The Global Catalogue of Microorganisms (GCM) 10K type strain sequencing project: providing services to taxonomists for standard genome sequencing and annotation.</title>
        <authorList>
            <consortium name="The Broad Institute Genomics Platform"/>
            <consortium name="The Broad Institute Genome Sequencing Center for Infectious Disease"/>
            <person name="Wu L."/>
            <person name="Ma J."/>
        </authorList>
    </citation>
    <scope>NUCLEOTIDE SEQUENCE [LARGE SCALE GENOMIC DNA]</scope>
    <source>
        <strain evidence="2">CGMCC 4.7241</strain>
    </source>
</reference>
<protein>
    <submittedName>
        <fullName evidence="1">N-acetyltransferase</fullName>
    </submittedName>
</protein>
<accession>A0ABV7YJZ2</accession>
<evidence type="ECO:0000313" key="2">
    <source>
        <dbReference type="Proteomes" id="UP001595699"/>
    </source>
</evidence>
<comment type="caution">
    <text evidence="1">The sequence shown here is derived from an EMBL/GenBank/DDBJ whole genome shotgun (WGS) entry which is preliminary data.</text>
</comment>
<dbReference type="RefSeq" id="WP_239553713.1">
    <property type="nucleotide sequence ID" value="NZ_JAFBCM010000001.1"/>
</dbReference>
<dbReference type="InterPro" id="IPR016181">
    <property type="entry name" value="Acyl_CoA_acyltransferase"/>
</dbReference>
<dbReference type="Gene3D" id="3.40.630.30">
    <property type="match status" value="1"/>
</dbReference>
<name>A0ABV7YJZ2_9ACTN</name>
<dbReference type="SUPFAM" id="SSF55729">
    <property type="entry name" value="Acyl-CoA N-acyltransferases (Nat)"/>
    <property type="match status" value="1"/>
</dbReference>
<proteinExistence type="predicted"/>
<dbReference type="EMBL" id="JBHRZH010000023">
    <property type="protein sequence ID" value="MFC3764365.1"/>
    <property type="molecule type" value="Genomic_DNA"/>
</dbReference>
<sequence length="251" mass="27126">MRLRSGQPVEITTVAERPELVGKGFDAGPWGTFMQYNRVADAHYFMSVKVFPELCLVATDEDGSVVANAHAVRFALRGELPPGGYEQLLVWAYQDHERGSATDAAGALNISVAAGLQGQGLSGLMLGALRSAVAAAGLDRLVAPVRPTWKDREPRTPMASYVARLRPDGLPYDPWLRTHVRAGGRIVGIASTSWLIAGTLAEWRAWTGLPFSTDGFVEVPHALAPVRCSVADDYAVYVEPGVWVEHCVRSS</sequence>